<evidence type="ECO:0000313" key="4">
    <source>
        <dbReference type="RefSeq" id="XP_056692062.1"/>
    </source>
</evidence>
<dbReference type="InterPro" id="IPR054722">
    <property type="entry name" value="PolX-like_BBD"/>
</dbReference>
<evidence type="ECO:0000259" key="1">
    <source>
        <dbReference type="Pfam" id="PF13976"/>
    </source>
</evidence>
<dbReference type="InterPro" id="IPR025724">
    <property type="entry name" value="GAG-pre-integrase_dom"/>
</dbReference>
<gene>
    <name evidence="4" type="primary">LOC130467543</name>
</gene>
<name>A0ABM3R8W8_SPIOL</name>
<dbReference type="GeneID" id="130467543"/>
<dbReference type="RefSeq" id="XP_056692062.1">
    <property type="nucleotide sequence ID" value="XM_056836084.1"/>
</dbReference>
<protein>
    <recommendedName>
        <fullName evidence="5">GAG-pre-integrase domain-containing protein</fullName>
    </recommendedName>
</protein>
<evidence type="ECO:0008006" key="5">
    <source>
        <dbReference type="Google" id="ProtNLM"/>
    </source>
</evidence>
<dbReference type="Pfam" id="PF22936">
    <property type="entry name" value="Pol_BBD"/>
    <property type="match status" value="1"/>
</dbReference>
<feature type="domain" description="GAG-pre-integrase" evidence="1">
    <location>
        <begin position="286"/>
        <end position="321"/>
    </location>
</feature>
<sequence>MKALLTALDLWEIVERGYIIPESLTGQQLTTEQQSLVKEKTTNNAKATAYLHSSIGETIFPRIINTTSAKELWDTLQEDFHGSKKEEKENFHLVKYAIKQTTWRKIAGIKIKYHIIFAKGLAMNKDCWYKDQQAKANVSESGMFEDQLFVACQSSIGTNKDVWLIDSGCTNHMANNECMFIDIDTSMYTPVRMRDGSITEAKGKGTIAVQTKKGARYIKNVLFVPNLASNLLSVPKMMQNGYSINFEGNSCNIYDQQGKEIAQVQIQNKSFPLLWKNPKEEVNRMEHDDSRLWHKRLGHYNFHALELLHRKNMLRDLPLVTLQK</sequence>
<dbReference type="Pfam" id="PF14223">
    <property type="entry name" value="Retrotran_gag_2"/>
    <property type="match status" value="1"/>
</dbReference>
<dbReference type="Proteomes" id="UP000813463">
    <property type="component" value="Chromosome 2"/>
</dbReference>
<keyword evidence="3" id="KW-1185">Reference proteome</keyword>
<dbReference type="Pfam" id="PF13976">
    <property type="entry name" value="gag_pre-integrs"/>
    <property type="match status" value="1"/>
</dbReference>
<organism evidence="3 4">
    <name type="scientific">Spinacia oleracea</name>
    <name type="common">Spinach</name>
    <dbReference type="NCBI Taxonomy" id="3562"/>
    <lineage>
        <taxon>Eukaryota</taxon>
        <taxon>Viridiplantae</taxon>
        <taxon>Streptophyta</taxon>
        <taxon>Embryophyta</taxon>
        <taxon>Tracheophyta</taxon>
        <taxon>Spermatophyta</taxon>
        <taxon>Magnoliopsida</taxon>
        <taxon>eudicotyledons</taxon>
        <taxon>Gunneridae</taxon>
        <taxon>Pentapetalae</taxon>
        <taxon>Caryophyllales</taxon>
        <taxon>Chenopodiaceae</taxon>
        <taxon>Chenopodioideae</taxon>
        <taxon>Anserineae</taxon>
        <taxon>Spinacia</taxon>
    </lineage>
</organism>
<evidence type="ECO:0000259" key="2">
    <source>
        <dbReference type="Pfam" id="PF22936"/>
    </source>
</evidence>
<evidence type="ECO:0000313" key="3">
    <source>
        <dbReference type="Proteomes" id="UP000813463"/>
    </source>
</evidence>
<reference evidence="3" key="1">
    <citation type="journal article" date="2021" name="Nat. Commun.">
        <title>Genomic analyses provide insights into spinach domestication and the genetic basis of agronomic traits.</title>
        <authorList>
            <person name="Cai X."/>
            <person name="Sun X."/>
            <person name="Xu C."/>
            <person name="Sun H."/>
            <person name="Wang X."/>
            <person name="Ge C."/>
            <person name="Zhang Z."/>
            <person name="Wang Q."/>
            <person name="Fei Z."/>
            <person name="Jiao C."/>
            <person name="Wang Q."/>
        </authorList>
    </citation>
    <scope>NUCLEOTIDE SEQUENCE [LARGE SCALE GENOMIC DNA]</scope>
    <source>
        <strain evidence="3">cv. Varoflay</strain>
    </source>
</reference>
<accession>A0ABM3R8W8</accession>
<feature type="domain" description="Retrovirus-related Pol polyprotein from transposon TNT 1-94-like beta-barrel" evidence="2">
    <location>
        <begin position="163"/>
        <end position="242"/>
    </location>
</feature>
<proteinExistence type="predicted"/>
<reference evidence="4" key="2">
    <citation type="submission" date="2025-08" db="UniProtKB">
        <authorList>
            <consortium name="RefSeq"/>
        </authorList>
    </citation>
    <scope>IDENTIFICATION</scope>
    <source>
        <tissue evidence="4">Leaf</tissue>
    </source>
</reference>